<keyword evidence="16" id="KW-1185">Reference proteome</keyword>
<evidence type="ECO:0000256" key="1">
    <source>
        <dbReference type="ARBA" id="ARBA00001946"/>
    </source>
</evidence>
<evidence type="ECO:0000256" key="4">
    <source>
        <dbReference type="ARBA" id="ARBA00010763"/>
    </source>
</evidence>
<dbReference type="SMART" id="SM00852">
    <property type="entry name" value="MoCF_biosynth"/>
    <property type="match status" value="1"/>
</dbReference>
<evidence type="ECO:0000256" key="6">
    <source>
        <dbReference type="ARBA" id="ARBA00021108"/>
    </source>
</evidence>
<dbReference type="SUPFAM" id="SSF63867">
    <property type="entry name" value="MoeA C-terminal domain-like"/>
    <property type="match status" value="1"/>
</dbReference>
<evidence type="ECO:0000259" key="14">
    <source>
        <dbReference type="SMART" id="SM00852"/>
    </source>
</evidence>
<evidence type="ECO:0000256" key="7">
    <source>
        <dbReference type="ARBA" id="ARBA00022505"/>
    </source>
</evidence>
<evidence type="ECO:0000256" key="11">
    <source>
        <dbReference type="ARBA" id="ARBA00023150"/>
    </source>
</evidence>
<dbReference type="UniPathway" id="UPA00344"/>
<evidence type="ECO:0000256" key="9">
    <source>
        <dbReference type="ARBA" id="ARBA00022723"/>
    </source>
</evidence>
<dbReference type="Gene3D" id="2.170.190.11">
    <property type="entry name" value="Molybdopterin biosynthesis moea protein, domain 3"/>
    <property type="match status" value="1"/>
</dbReference>
<organism evidence="15 16">
    <name type="scientific">Metabacillus idriensis</name>
    <dbReference type="NCBI Taxonomy" id="324768"/>
    <lineage>
        <taxon>Bacteria</taxon>
        <taxon>Bacillati</taxon>
        <taxon>Bacillota</taxon>
        <taxon>Bacilli</taxon>
        <taxon>Bacillales</taxon>
        <taxon>Bacillaceae</taxon>
        <taxon>Metabacillus</taxon>
    </lineage>
</organism>
<evidence type="ECO:0000256" key="13">
    <source>
        <dbReference type="RuleBase" id="RU365090"/>
    </source>
</evidence>
<comment type="catalytic activity">
    <reaction evidence="12">
        <text>adenylyl-molybdopterin + molybdate = Mo-molybdopterin + AMP + H(+)</text>
        <dbReference type="Rhea" id="RHEA:35047"/>
        <dbReference type="ChEBI" id="CHEBI:15378"/>
        <dbReference type="ChEBI" id="CHEBI:36264"/>
        <dbReference type="ChEBI" id="CHEBI:62727"/>
        <dbReference type="ChEBI" id="CHEBI:71302"/>
        <dbReference type="ChEBI" id="CHEBI:456215"/>
        <dbReference type="EC" id="2.10.1.1"/>
    </reaction>
</comment>
<keyword evidence="10 13" id="KW-0460">Magnesium</keyword>
<dbReference type="CDD" id="cd00887">
    <property type="entry name" value="MoeA"/>
    <property type="match status" value="1"/>
</dbReference>
<keyword evidence="7 13" id="KW-0500">Molybdenum</keyword>
<evidence type="ECO:0000256" key="12">
    <source>
        <dbReference type="ARBA" id="ARBA00047317"/>
    </source>
</evidence>
<dbReference type="FunFam" id="2.40.340.10:FF:000002">
    <property type="entry name" value="Molybdopterin molybdenumtransferase"/>
    <property type="match status" value="1"/>
</dbReference>
<dbReference type="GO" id="GO:0061599">
    <property type="term" value="F:molybdopterin molybdotransferase activity"/>
    <property type="evidence" value="ECO:0007669"/>
    <property type="project" value="UniProtKB-UniRule"/>
</dbReference>
<evidence type="ECO:0000313" key="15">
    <source>
        <dbReference type="EMBL" id="MRX53881.1"/>
    </source>
</evidence>
<dbReference type="PANTHER" id="PTHR10192">
    <property type="entry name" value="MOLYBDOPTERIN BIOSYNTHESIS PROTEIN"/>
    <property type="match status" value="1"/>
</dbReference>
<feature type="domain" description="MoaB/Mog" evidence="14">
    <location>
        <begin position="189"/>
        <end position="327"/>
    </location>
</feature>
<proteinExistence type="inferred from homology"/>
<dbReference type="InterPro" id="IPR036135">
    <property type="entry name" value="MoeA_linker/N_sf"/>
</dbReference>
<dbReference type="Pfam" id="PF03453">
    <property type="entry name" value="MoeA_N"/>
    <property type="match status" value="1"/>
</dbReference>
<dbReference type="FunFam" id="3.40.980.10:FF:000004">
    <property type="entry name" value="Molybdopterin molybdenumtransferase"/>
    <property type="match status" value="1"/>
</dbReference>
<dbReference type="InterPro" id="IPR036688">
    <property type="entry name" value="MoeA_C_domain_IV_sf"/>
</dbReference>
<keyword evidence="9 13" id="KW-0479">Metal-binding</keyword>
<evidence type="ECO:0000256" key="3">
    <source>
        <dbReference type="ARBA" id="ARBA00005046"/>
    </source>
</evidence>
<dbReference type="PANTHER" id="PTHR10192:SF5">
    <property type="entry name" value="GEPHYRIN"/>
    <property type="match status" value="1"/>
</dbReference>
<evidence type="ECO:0000256" key="10">
    <source>
        <dbReference type="ARBA" id="ARBA00022842"/>
    </source>
</evidence>
<evidence type="ECO:0000313" key="16">
    <source>
        <dbReference type="Proteomes" id="UP000441585"/>
    </source>
</evidence>
<dbReference type="Pfam" id="PF00994">
    <property type="entry name" value="MoCF_biosynth"/>
    <property type="match status" value="1"/>
</dbReference>
<dbReference type="EC" id="2.10.1.1" evidence="5 13"/>
<dbReference type="Gene3D" id="3.90.105.10">
    <property type="entry name" value="Molybdopterin biosynthesis moea protein, domain 2"/>
    <property type="match status" value="1"/>
</dbReference>
<reference evidence="15 16" key="1">
    <citation type="submission" date="2019-11" db="EMBL/GenBank/DDBJ databases">
        <title>Bacillus idriensis genome.</title>
        <authorList>
            <person name="Konopka E.N."/>
            <person name="Newman J.D."/>
        </authorList>
    </citation>
    <scope>NUCLEOTIDE SEQUENCE [LARGE SCALE GENOMIC DNA]</scope>
    <source>
        <strain evidence="15 16">DSM 19097</strain>
    </source>
</reference>
<dbReference type="SUPFAM" id="SSF63882">
    <property type="entry name" value="MoeA N-terminal region -like"/>
    <property type="match status" value="1"/>
</dbReference>
<comment type="pathway">
    <text evidence="3 13">Cofactor biosynthesis; molybdopterin biosynthesis.</text>
</comment>
<dbReference type="Gene3D" id="2.40.340.10">
    <property type="entry name" value="MoeA, C-terminal, domain IV"/>
    <property type="match status" value="1"/>
</dbReference>
<evidence type="ECO:0000256" key="8">
    <source>
        <dbReference type="ARBA" id="ARBA00022679"/>
    </source>
</evidence>
<comment type="function">
    <text evidence="2 13">Catalyzes the insertion of molybdate into adenylated molybdopterin with the concomitant release of AMP.</text>
</comment>
<dbReference type="NCBIfam" id="TIGR00177">
    <property type="entry name" value="molyb_syn"/>
    <property type="match status" value="1"/>
</dbReference>
<keyword evidence="8 13" id="KW-0808">Transferase</keyword>
<dbReference type="EMBL" id="WKKF01000001">
    <property type="protein sequence ID" value="MRX53881.1"/>
    <property type="molecule type" value="Genomic_DNA"/>
</dbReference>
<dbReference type="InterPro" id="IPR036425">
    <property type="entry name" value="MoaB/Mog-like_dom_sf"/>
</dbReference>
<evidence type="ECO:0000256" key="5">
    <source>
        <dbReference type="ARBA" id="ARBA00013269"/>
    </source>
</evidence>
<dbReference type="Proteomes" id="UP000441585">
    <property type="component" value="Unassembled WGS sequence"/>
</dbReference>
<dbReference type="RefSeq" id="WP_154318237.1">
    <property type="nucleotide sequence ID" value="NZ_CAJGAA010000001.1"/>
</dbReference>
<dbReference type="Gene3D" id="3.40.980.10">
    <property type="entry name" value="MoaB/Mog-like domain"/>
    <property type="match status" value="1"/>
</dbReference>
<dbReference type="InterPro" id="IPR038987">
    <property type="entry name" value="MoeA-like"/>
</dbReference>
<dbReference type="SUPFAM" id="SSF53218">
    <property type="entry name" value="Molybdenum cofactor biosynthesis proteins"/>
    <property type="match status" value="1"/>
</dbReference>
<evidence type="ECO:0000256" key="2">
    <source>
        <dbReference type="ARBA" id="ARBA00002901"/>
    </source>
</evidence>
<dbReference type="FunFam" id="2.170.190.11:FF:000001">
    <property type="entry name" value="Molybdopterin molybdenumtransferase"/>
    <property type="match status" value="1"/>
</dbReference>
<dbReference type="InterPro" id="IPR005110">
    <property type="entry name" value="MoeA_linker/N"/>
</dbReference>
<dbReference type="GO" id="GO:0046872">
    <property type="term" value="F:metal ion binding"/>
    <property type="evidence" value="ECO:0007669"/>
    <property type="project" value="UniProtKB-UniRule"/>
</dbReference>
<dbReference type="Pfam" id="PF03454">
    <property type="entry name" value="MoeA_C"/>
    <property type="match status" value="1"/>
</dbReference>
<keyword evidence="11 13" id="KW-0501">Molybdenum cofactor biosynthesis</keyword>
<dbReference type="GO" id="GO:0006777">
    <property type="term" value="P:Mo-molybdopterin cofactor biosynthetic process"/>
    <property type="evidence" value="ECO:0007669"/>
    <property type="project" value="UniProtKB-UniRule"/>
</dbReference>
<comment type="similarity">
    <text evidence="4 13">Belongs to the MoeA family.</text>
</comment>
<dbReference type="NCBIfam" id="NF045515">
    <property type="entry name" value="Glp_gephyrin"/>
    <property type="match status" value="1"/>
</dbReference>
<comment type="cofactor">
    <cofactor evidence="1 13">
        <name>Mg(2+)</name>
        <dbReference type="ChEBI" id="CHEBI:18420"/>
    </cofactor>
</comment>
<gene>
    <name evidence="15" type="ORF">GJU41_07835</name>
</gene>
<dbReference type="AlphaFoldDB" id="A0A6I2MBU7"/>
<accession>A0A6I2MBU7</accession>
<name>A0A6I2MBU7_9BACI</name>
<dbReference type="InterPro" id="IPR005111">
    <property type="entry name" value="MoeA_C_domain_IV"/>
</dbReference>
<dbReference type="InterPro" id="IPR001453">
    <property type="entry name" value="MoaB/Mog_dom"/>
</dbReference>
<dbReference type="GO" id="GO:0005829">
    <property type="term" value="C:cytosol"/>
    <property type="evidence" value="ECO:0007669"/>
    <property type="project" value="TreeGrafter"/>
</dbReference>
<protein>
    <recommendedName>
        <fullName evidence="6 13">Molybdopterin molybdenumtransferase</fullName>
        <ecNumber evidence="5 13">2.10.1.1</ecNumber>
    </recommendedName>
</protein>
<comment type="caution">
    <text evidence="15">The sequence shown here is derived from an EMBL/GenBank/DDBJ whole genome shotgun (WGS) entry which is preliminary data.</text>
</comment>
<sequence length="429" mass="46346">MAEKRTPIKVSDAVQKVMAYASRGQAEQVPLENSYGRFLAEDLIADHDVPSFDRSPYDGFAVRAADTAEITRANPGVFEVIGEIGAGSVFQGRVGQNQAVRIMTGAQIPAGADAVVMLELTKELDAAEGKRFELKRTLKSGENISFQGEDTQKGTILAAKGSFITPGIAALLATFGYDEVPCAKKPVIGVLATGSELLEVNEPLQPGKIRNSNSYMILAQIERAGGEAKYFGKFSDDLEQCVIAVKDALNQVDLLITTGGVSVGDYDYLPAIYEKLGADVLFNKIAMRPGSVTTVAALGQKLLVGLSGNPSACFVGFELFVRPVIRHHNFHRSPHVRKEKAYLGKDFPKANPYTRFVRAGLHYDDGRLTVHPSGFDKSSAVSSLAEANALIVLPGGTRGYQDGMMTDVLLLDDQKGSEWPWENIVPSYK</sequence>